<evidence type="ECO:0000256" key="1">
    <source>
        <dbReference type="SAM" id="MobiDB-lite"/>
    </source>
</evidence>
<protein>
    <submittedName>
        <fullName evidence="2">Uncharacterized protein</fullName>
    </submittedName>
</protein>
<reference evidence="2" key="1">
    <citation type="journal article" date="2020" name="Nature">
        <title>Giant virus diversity and host interactions through global metagenomics.</title>
        <authorList>
            <person name="Schulz F."/>
            <person name="Roux S."/>
            <person name="Paez-Espino D."/>
            <person name="Jungbluth S."/>
            <person name="Walsh D.A."/>
            <person name="Denef V.J."/>
            <person name="McMahon K.D."/>
            <person name="Konstantinidis K.T."/>
            <person name="Eloe-Fadrosh E.A."/>
            <person name="Kyrpides N.C."/>
            <person name="Woyke T."/>
        </authorList>
    </citation>
    <scope>NUCLEOTIDE SEQUENCE</scope>
    <source>
        <strain evidence="2">GVMAG-M-3300010157-4</strain>
    </source>
</reference>
<proteinExistence type="predicted"/>
<organism evidence="2">
    <name type="scientific">viral metagenome</name>
    <dbReference type="NCBI Taxonomy" id="1070528"/>
    <lineage>
        <taxon>unclassified sequences</taxon>
        <taxon>metagenomes</taxon>
        <taxon>organismal metagenomes</taxon>
    </lineage>
</organism>
<dbReference type="AlphaFoldDB" id="A0A6C0B5Q1"/>
<dbReference type="EMBL" id="MN739081">
    <property type="protein sequence ID" value="QHS87426.1"/>
    <property type="molecule type" value="Genomic_DNA"/>
</dbReference>
<sequence length="163" mass="19355">MYKMEPNKMEPNKMEPNKEGLNDDDGPPQYFAYELNQTYANNVIRAFICYNADEHCYKILVEHDNVVLREPDEYYFRVRSKTKVINSLRTIFSNDFMIECELYKYEAMPVELSFDFLDNWARDCITTSEIIDGKLFESSTCIHIMENDNLRKLLTLLRRTVCS</sequence>
<accession>A0A6C0B5Q1</accession>
<feature type="region of interest" description="Disordered" evidence="1">
    <location>
        <begin position="1"/>
        <end position="21"/>
    </location>
</feature>
<evidence type="ECO:0000313" key="2">
    <source>
        <dbReference type="EMBL" id="QHS87426.1"/>
    </source>
</evidence>
<name>A0A6C0B5Q1_9ZZZZ</name>